<dbReference type="Proteomes" id="UP000184550">
    <property type="component" value="Unassembled WGS sequence"/>
</dbReference>
<reference evidence="1" key="1">
    <citation type="submission" date="2019-10" db="EMBL/GenBank/DDBJ databases">
        <authorList>
            <consortium name="Genoscope - CEA"/>
            <person name="William W."/>
        </authorList>
    </citation>
    <scope>NUCLEOTIDE SEQUENCE [LARGE SCALE GENOMIC DNA]</scope>
    <source>
        <strain evidence="1">BBR_PRJEB10992</strain>
    </source>
</reference>
<protein>
    <submittedName>
        <fullName evidence="1">Uncharacterized protein</fullName>
    </submittedName>
</protein>
<organism evidence="1 2">
    <name type="scientific">Planktothrix serta PCC 8927</name>
    <dbReference type="NCBI Taxonomy" id="671068"/>
    <lineage>
        <taxon>Bacteria</taxon>
        <taxon>Bacillati</taxon>
        <taxon>Cyanobacteriota</taxon>
        <taxon>Cyanophyceae</taxon>
        <taxon>Oscillatoriophycideae</taxon>
        <taxon>Oscillatoriales</taxon>
        <taxon>Microcoleaceae</taxon>
        <taxon>Planktothrix</taxon>
    </lineage>
</organism>
<comment type="caution">
    <text evidence="1">The sequence shown here is derived from an EMBL/GenBank/DDBJ whole genome shotgun (WGS) entry which is preliminary data.</text>
</comment>
<keyword evidence="2" id="KW-1185">Reference proteome</keyword>
<dbReference type="AlphaFoldDB" id="A0A7Z9BMS7"/>
<name>A0A7Z9BMS7_9CYAN</name>
<dbReference type="EMBL" id="CZCU02000111">
    <property type="protein sequence ID" value="VXD15239.1"/>
    <property type="molecule type" value="Genomic_DNA"/>
</dbReference>
<gene>
    <name evidence="1" type="ORF">PL8927_380130</name>
</gene>
<accession>A0A7Z9BMS7</accession>
<evidence type="ECO:0000313" key="2">
    <source>
        <dbReference type="Proteomes" id="UP000184550"/>
    </source>
</evidence>
<sequence length="49" mass="5533">MSWCVRCAYAPYTVILKLSELVRAPCLRTLHCYSKVSSLLECQGGLKKI</sequence>
<proteinExistence type="predicted"/>
<evidence type="ECO:0000313" key="1">
    <source>
        <dbReference type="EMBL" id="VXD15239.1"/>
    </source>
</evidence>